<name>A0A918M7I5_9ACTN</name>
<dbReference type="RefSeq" id="WP_189554011.1">
    <property type="nucleotide sequence ID" value="NZ_BMTP01000017.1"/>
</dbReference>
<sequence>MVKPTRITVLRGQPDAAELAAVTAVLLALARRGGEPGEAEKAAYAGWTVKTGDYRPPMARPGP</sequence>
<dbReference type="Pfam" id="PF13822">
    <property type="entry name" value="ACC_epsilon"/>
    <property type="match status" value="1"/>
</dbReference>
<reference evidence="1" key="1">
    <citation type="journal article" date="2014" name="Int. J. Syst. Evol. Microbiol.">
        <title>Complete genome sequence of Corynebacterium casei LMG S-19264T (=DSM 44701T), isolated from a smear-ripened cheese.</title>
        <authorList>
            <consortium name="US DOE Joint Genome Institute (JGI-PGF)"/>
            <person name="Walter F."/>
            <person name="Albersmeier A."/>
            <person name="Kalinowski J."/>
            <person name="Ruckert C."/>
        </authorList>
    </citation>
    <scope>NUCLEOTIDE SEQUENCE</scope>
    <source>
        <strain evidence="1">JCM 4391</strain>
    </source>
</reference>
<keyword evidence="2" id="KW-1185">Reference proteome</keyword>
<gene>
    <name evidence="1" type="ORF">GCM10010274_55430</name>
</gene>
<comment type="caution">
    <text evidence="1">The sequence shown here is derived from an EMBL/GenBank/DDBJ whole genome shotgun (WGS) entry which is preliminary data.</text>
</comment>
<evidence type="ECO:0000313" key="1">
    <source>
        <dbReference type="EMBL" id="GGU59368.1"/>
    </source>
</evidence>
<protein>
    <recommendedName>
        <fullName evidence="3">Acyl-CoA carboxylase subunit epsilon</fullName>
    </recommendedName>
</protein>
<proteinExistence type="predicted"/>
<dbReference type="GO" id="GO:0004658">
    <property type="term" value="F:propionyl-CoA carboxylase activity"/>
    <property type="evidence" value="ECO:0007669"/>
    <property type="project" value="InterPro"/>
</dbReference>
<dbReference type="AlphaFoldDB" id="A0A918M7I5"/>
<dbReference type="InterPro" id="IPR032716">
    <property type="entry name" value="ACC_epsilon"/>
</dbReference>
<dbReference type="EMBL" id="BMTP01000017">
    <property type="protein sequence ID" value="GGU59368.1"/>
    <property type="molecule type" value="Genomic_DNA"/>
</dbReference>
<dbReference type="GO" id="GO:0003989">
    <property type="term" value="F:acetyl-CoA carboxylase activity"/>
    <property type="evidence" value="ECO:0007669"/>
    <property type="project" value="InterPro"/>
</dbReference>
<accession>A0A918M7I5</accession>
<evidence type="ECO:0008006" key="3">
    <source>
        <dbReference type="Google" id="ProtNLM"/>
    </source>
</evidence>
<dbReference type="Proteomes" id="UP000636661">
    <property type="component" value="Unassembled WGS sequence"/>
</dbReference>
<evidence type="ECO:0000313" key="2">
    <source>
        <dbReference type="Proteomes" id="UP000636661"/>
    </source>
</evidence>
<reference evidence="1" key="2">
    <citation type="submission" date="2020-09" db="EMBL/GenBank/DDBJ databases">
        <authorList>
            <person name="Sun Q."/>
            <person name="Ohkuma M."/>
        </authorList>
    </citation>
    <scope>NUCLEOTIDE SEQUENCE</scope>
    <source>
        <strain evidence="1">JCM 4391</strain>
    </source>
</reference>
<organism evidence="1 2">
    <name type="scientific">Streptomyces lavendofoliae</name>
    <dbReference type="NCBI Taxonomy" id="67314"/>
    <lineage>
        <taxon>Bacteria</taxon>
        <taxon>Bacillati</taxon>
        <taxon>Actinomycetota</taxon>
        <taxon>Actinomycetes</taxon>
        <taxon>Kitasatosporales</taxon>
        <taxon>Streptomycetaceae</taxon>
        <taxon>Streptomyces</taxon>
    </lineage>
</organism>